<dbReference type="Gene3D" id="2.60.40.60">
    <property type="entry name" value="Cadherins"/>
    <property type="match status" value="5"/>
</dbReference>
<dbReference type="InterPro" id="IPR002126">
    <property type="entry name" value="Cadherin-like_dom"/>
</dbReference>
<dbReference type="InterPro" id="IPR015919">
    <property type="entry name" value="Cadherin-like_sf"/>
</dbReference>
<keyword evidence="7" id="KW-0325">Glycoprotein</keyword>
<feature type="domain" description="Cadherin" evidence="10">
    <location>
        <begin position="494"/>
        <end position="601"/>
    </location>
</feature>
<dbReference type="PROSITE" id="PS50268">
    <property type="entry name" value="CADHERIN_2"/>
    <property type="match status" value="4"/>
</dbReference>
<keyword evidence="11" id="KW-1185">Reference proteome</keyword>
<keyword evidence="6" id="KW-0472">Membrane</keyword>
<evidence type="ECO:0000256" key="5">
    <source>
        <dbReference type="ARBA" id="ARBA00022989"/>
    </source>
</evidence>
<dbReference type="InterPro" id="IPR050174">
    <property type="entry name" value="Protocadherin/Cadherin-CA"/>
</dbReference>
<evidence type="ECO:0000256" key="4">
    <source>
        <dbReference type="ARBA" id="ARBA00022837"/>
    </source>
</evidence>
<dbReference type="Proteomes" id="UP000050795">
    <property type="component" value="Unassembled WGS sequence"/>
</dbReference>
<evidence type="ECO:0000259" key="10">
    <source>
        <dbReference type="PROSITE" id="PS50268"/>
    </source>
</evidence>
<keyword evidence="5" id="KW-1133">Transmembrane helix</keyword>
<keyword evidence="3" id="KW-0677">Repeat</keyword>
<name>A0AA85KCL3_TRIRE</name>
<dbReference type="GO" id="GO:0007156">
    <property type="term" value="P:homophilic cell adhesion via plasma membrane adhesion molecules"/>
    <property type="evidence" value="ECO:0007669"/>
    <property type="project" value="InterPro"/>
</dbReference>
<dbReference type="AlphaFoldDB" id="A0AA85KCL3"/>
<dbReference type="GO" id="GO:0005886">
    <property type="term" value="C:plasma membrane"/>
    <property type="evidence" value="ECO:0007669"/>
    <property type="project" value="InterPro"/>
</dbReference>
<dbReference type="PRINTS" id="PR00205">
    <property type="entry name" value="CADHERIN"/>
</dbReference>
<keyword evidence="9" id="KW-0732">Signal</keyword>
<keyword evidence="4 8" id="KW-0106">Calcium</keyword>
<dbReference type="PANTHER" id="PTHR24028">
    <property type="entry name" value="CADHERIN-87A"/>
    <property type="match status" value="1"/>
</dbReference>
<dbReference type="FunFam" id="2.60.40.60:FF:000092">
    <property type="entry name" value="Protocadherin 8"/>
    <property type="match status" value="1"/>
</dbReference>
<reference evidence="12" key="2">
    <citation type="submission" date="2023-11" db="UniProtKB">
        <authorList>
            <consortium name="WormBaseParasite"/>
        </authorList>
    </citation>
    <scope>IDENTIFICATION</scope>
</reference>
<evidence type="ECO:0000256" key="2">
    <source>
        <dbReference type="ARBA" id="ARBA00022692"/>
    </source>
</evidence>
<proteinExistence type="predicted"/>
<evidence type="ECO:0000256" key="9">
    <source>
        <dbReference type="SAM" id="SignalP"/>
    </source>
</evidence>
<reference evidence="11" key="1">
    <citation type="submission" date="2022-06" db="EMBL/GenBank/DDBJ databases">
        <authorList>
            <person name="Berger JAMES D."/>
            <person name="Berger JAMES D."/>
        </authorList>
    </citation>
    <scope>NUCLEOTIDE SEQUENCE [LARGE SCALE GENOMIC DNA]</scope>
</reference>
<accession>A0AA85KCL3</accession>
<feature type="chain" id="PRO_5041659338" description="Cadherin domain-containing protein" evidence="9">
    <location>
        <begin position="24"/>
        <end position="730"/>
    </location>
</feature>
<feature type="domain" description="Cadherin" evidence="10">
    <location>
        <begin position="224"/>
        <end position="344"/>
    </location>
</feature>
<evidence type="ECO:0000256" key="1">
    <source>
        <dbReference type="ARBA" id="ARBA00004167"/>
    </source>
</evidence>
<dbReference type="InterPro" id="IPR020894">
    <property type="entry name" value="Cadherin_CS"/>
</dbReference>
<organism evidence="11 12">
    <name type="scientific">Trichobilharzia regenti</name>
    <name type="common">Nasal bird schistosome</name>
    <dbReference type="NCBI Taxonomy" id="157069"/>
    <lineage>
        <taxon>Eukaryota</taxon>
        <taxon>Metazoa</taxon>
        <taxon>Spiralia</taxon>
        <taxon>Lophotrochozoa</taxon>
        <taxon>Platyhelminthes</taxon>
        <taxon>Trematoda</taxon>
        <taxon>Digenea</taxon>
        <taxon>Strigeidida</taxon>
        <taxon>Schistosomatoidea</taxon>
        <taxon>Schistosomatidae</taxon>
        <taxon>Trichobilharzia</taxon>
    </lineage>
</organism>
<feature type="signal peptide" evidence="9">
    <location>
        <begin position="1"/>
        <end position="23"/>
    </location>
</feature>
<dbReference type="SMART" id="SM00112">
    <property type="entry name" value="CA"/>
    <property type="match status" value="4"/>
</dbReference>
<dbReference type="PANTHER" id="PTHR24028:SF146">
    <property type="entry name" value="CADHERIN 96CB, ISOFORM D-RELATED"/>
    <property type="match status" value="1"/>
</dbReference>
<dbReference type="Pfam" id="PF00028">
    <property type="entry name" value="Cadherin"/>
    <property type="match status" value="3"/>
</dbReference>
<keyword evidence="2" id="KW-0812">Transmembrane</keyword>
<dbReference type="PROSITE" id="PS00232">
    <property type="entry name" value="CADHERIN_1"/>
    <property type="match status" value="2"/>
</dbReference>
<dbReference type="SUPFAM" id="SSF49313">
    <property type="entry name" value="Cadherin-like"/>
    <property type="match status" value="4"/>
</dbReference>
<sequence length="730" mass="82612">MSKTYFQIFFNLSFLSFLILCSSIHEMGIQNEDDLKFTILEELPIGTVIASGTKLGNLYLSLSNNNDNNNNIGKGQNFTQKPRILNIKDPGVRCFDFKWLTLDKQTDLGVNELQFIVSDRIDRETICPLKSHEMNINQHQLNSLNNPQNNYALDSNYMNSLNFNHDCTVTLRIATINDNIQKIYQIHVIIEDINDNPPQWNIDKITIYFRDDDPPGTKQSIPLAKDMDIGINAKINYQLLNSDSNAMSTTNNNNNMHSYMLNDVNNLKLRATDMFELVTEKVDMNHFGDERLFLTARHTLDREAKPQGWDLIILAVNNEGSVPLSSRLYIHVNITDVNDNSPKFTQSLYKPQLPNHKVGSIPENFPVGKTILRVHATDADEGKNAEITYSFAPDSTNQLIHYFFEMTRDGELRVLRPLNVDIKTQQAVNTPYLPTTVMSFDVIAVDGAGIAYAKTGHTTIQIEVENIDDEAPEIRIHPIQSLQETAASLSNPQPSHDTEIAVLENQPAGQLVALIEVKDPDVMISHIISQCQLTGPNAVNFRLSYQDSANNEYRLYTATKLDREKQSRIMLSVECKDLTDHITTSNIIIHVLDTNDHAPQCIEQMYRFALYEDDGEQDHLDITMTNRSWFTPNGLAFITVKDEDIGVNSEITFQLSAESEEKLKGRFSIDSKTGQLFAWGPFDREQIPLHEFTVIATDGGKPIKLSTSCPVTVKILDINDNPRCFIPNLV</sequence>
<feature type="domain" description="Cadherin" evidence="10">
    <location>
        <begin position="353"/>
        <end position="474"/>
    </location>
</feature>
<evidence type="ECO:0000313" key="11">
    <source>
        <dbReference type="Proteomes" id="UP000050795"/>
    </source>
</evidence>
<dbReference type="WBParaSite" id="TREG1_79980.1">
    <property type="protein sequence ID" value="TREG1_79980.1"/>
    <property type="gene ID" value="TREG1_79980"/>
</dbReference>
<evidence type="ECO:0000256" key="8">
    <source>
        <dbReference type="PROSITE-ProRule" id="PRU00043"/>
    </source>
</evidence>
<feature type="domain" description="Cadherin" evidence="10">
    <location>
        <begin position="638"/>
        <end position="729"/>
    </location>
</feature>
<evidence type="ECO:0000256" key="7">
    <source>
        <dbReference type="ARBA" id="ARBA00023180"/>
    </source>
</evidence>
<evidence type="ECO:0000313" key="12">
    <source>
        <dbReference type="WBParaSite" id="TREG1_79980.1"/>
    </source>
</evidence>
<evidence type="ECO:0000256" key="6">
    <source>
        <dbReference type="ARBA" id="ARBA00023136"/>
    </source>
</evidence>
<dbReference type="CDD" id="cd11304">
    <property type="entry name" value="Cadherin_repeat"/>
    <property type="match status" value="4"/>
</dbReference>
<protein>
    <recommendedName>
        <fullName evidence="10">Cadherin domain-containing protein</fullName>
    </recommendedName>
</protein>
<dbReference type="GO" id="GO:0005509">
    <property type="term" value="F:calcium ion binding"/>
    <property type="evidence" value="ECO:0007669"/>
    <property type="project" value="UniProtKB-UniRule"/>
</dbReference>
<comment type="subcellular location">
    <subcellularLocation>
        <location evidence="1">Membrane</location>
        <topology evidence="1">Single-pass membrane protein</topology>
    </subcellularLocation>
</comment>
<evidence type="ECO:0000256" key="3">
    <source>
        <dbReference type="ARBA" id="ARBA00022737"/>
    </source>
</evidence>